<name>A0A667ZG50_9TELE</name>
<dbReference type="PANTHER" id="PTHR31635">
    <property type="entry name" value="REVERSE TRANSCRIPTASE DOMAIN-CONTAINING PROTEIN-RELATED"/>
    <property type="match status" value="1"/>
</dbReference>
<dbReference type="Proteomes" id="UP000472263">
    <property type="component" value="Chromosome 24"/>
</dbReference>
<organism evidence="2 3">
    <name type="scientific">Myripristis murdjan</name>
    <name type="common">pinecone soldierfish</name>
    <dbReference type="NCBI Taxonomy" id="586833"/>
    <lineage>
        <taxon>Eukaryota</taxon>
        <taxon>Metazoa</taxon>
        <taxon>Chordata</taxon>
        <taxon>Craniata</taxon>
        <taxon>Vertebrata</taxon>
        <taxon>Euteleostomi</taxon>
        <taxon>Actinopterygii</taxon>
        <taxon>Neopterygii</taxon>
        <taxon>Teleostei</taxon>
        <taxon>Neoteleostei</taxon>
        <taxon>Acanthomorphata</taxon>
        <taxon>Holocentriformes</taxon>
        <taxon>Holocentridae</taxon>
        <taxon>Myripristis</taxon>
    </lineage>
</organism>
<dbReference type="PANTHER" id="PTHR31635:SF196">
    <property type="entry name" value="REVERSE TRANSCRIPTASE DOMAIN-CONTAINING PROTEIN-RELATED"/>
    <property type="match status" value="1"/>
</dbReference>
<evidence type="ECO:0000313" key="2">
    <source>
        <dbReference type="Ensembl" id="ENSMMDP00005031871.1"/>
    </source>
</evidence>
<reference evidence="2" key="2">
    <citation type="submission" date="2025-08" db="UniProtKB">
        <authorList>
            <consortium name="Ensembl"/>
        </authorList>
    </citation>
    <scope>IDENTIFICATION</scope>
</reference>
<reference evidence="2" key="1">
    <citation type="submission" date="2019-06" db="EMBL/GenBank/DDBJ databases">
        <authorList>
            <consortium name="Wellcome Sanger Institute Data Sharing"/>
        </authorList>
    </citation>
    <scope>NUCLEOTIDE SEQUENCE [LARGE SCALE GENOMIC DNA]</scope>
</reference>
<dbReference type="AlphaFoldDB" id="A0A667ZG50"/>
<dbReference type="GeneTree" id="ENSGT00940000178122"/>
<dbReference type="PROSITE" id="PS50878">
    <property type="entry name" value="RT_POL"/>
    <property type="match status" value="1"/>
</dbReference>
<proteinExistence type="predicted"/>
<evidence type="ECO:0000313" key="3">
    <source>
        <dbReference type="Proteomes" id="UP000472263"/>
    </source>
</evidence>
<dbReference type="InterPro" id="IPR000477">
    <property type="entry name" value="RT_dom"/>
</dbReference>
<evidence type="ECO:0000259" key="1">
    <source>
        <dbReference type="PROSITE" id="PS50878"/>
    </source>
</evidence>
<dbReference type="Pfam" id="PF00078">
    <property type="entry name" value="RVT_1"/>
    <property type="match status" value="1"/>
</dbReference>
<feature type="domain" description="Reverse transcriptase" evidence="1">
    <location>
        <begin position="1"/>
        <end position="87"/>
    </location>
</feature>
<protein>
    <recommendedName>
        <fullName evidence="1">Reverse transcriptase domain-containing protein</fullName>
    </recommendedName>
</protein>
<reference evidence="2" key="3">
    <citation type="submission" date="2025-09" db="UniProtKB">
        <authorList>
            <consortium name="Ensembl"/>
        </authorList>
    </citation>
    <scope>IDENTIFICATION</scope>
</reference>
<accession>A0A667ZG50</accession>
<dbReference type="Ensembl" id="ENSMMDT00005032590.1">
    <property type="protein sequence ID" value="ENSMMDP00005031871.1"/>
    <property type="gene ID" value="ENSMMDG00005015033.1"/>
</dbReference>
<dbReference type="InParanoid" id="A0A667ZG50"/>
<sequence>MKGIIINREKHKISLYADDVLLYLREPTSTIPYLKELISRYGYYSGYKVNVDKTEAMDVNSLVSESVKLQSGFKWPKEDIKYLGIYIPQSLHNLYDTNYNKMIRYITRHFFVLVLPT</sequence>
<keyword evidence="3" id="KW-1185">Reference proteome</keyword>